<name>A0A0L7QRE1_9HYME</name>
<dbReference type="PANTHER" id="PTHR22954:SF3">
    <property type="entry name" value="PROTEIN CBG08539"/>
    <property type="match status" value="1"/>
</dbReference>
<evidence type="ECO:0000313" key="1">
    <source>
        <dbReference type="EMBL" id="KOC61205.1"/>
    </source>
</evidence>
<sequence length="189" mass="21072">MHERDIFETAIFGTLANVEKFINSSRDTQASAPSPTVSASESIARQVTPQLPTIVLPSFDGNYNDWLRFRDTFESLIHSNSSLSDIQRFHYLNSALRGPAVRAIQSLGVSDVNYKLAWEGLKSRYEDPVSLIHHHTNALLELTSVKRHSSSSLREFIDSAKNHVLALGALGEPVNTWDTLLVLVLSKKN</sequence>
<dbReference type="OrthoDB" id="7551220at2759"/>
<protein>
    <submittedName>
        <fullName evidence="1">Uncharacterized protein</fullName>
    </submittedName>
</protein>
<proteinExistence type="predicted"/>
<reference evidence="1 2" key="1">
    <citation type="submission" date="2015-07" db="EMBL/GenBank/DDBJ databases">
        <title>The genome of Habropoda laboriosa.</title>
        <authorList>
            <person name="Pan H."/>
            <person name="Kapheim K."/>
        </authorList>
    </citation>
    <scope>NUCLEOTIDE SEQUENCE [LARGE SCALE GENOMIC DNA]</scope>
    <source>
        <strain evidence="1">0110345459</strain>
    </source>
</reference>
<keyword evidence="2" id="KW-1185">Reference proteome</keyword>
<dbReference type="EMBL" id="KQ414780">
    <property type="protein sequence ID" value="KOC61205.1"/>
    <property type="molecule type" value="Genomic_DNA"/>
</dbReference>
<dbReference type="Pfam" id="PF03564">
    <property type="entry name" value="DUF1759"/>
    <property type="match status" value="1"/>
</dbReference>
<gene>
    <name evidence="1" type="ORF">WH47_07104</name>
</gene>
<dbReference type="STRING" id="597456.A0A0L7QRE1"/>
<organism evidence="1 2">
    <name type="scientific">Habropoda laboriosa</name>
    <dbReference type="NCBI Taxonomy" id="597456"/>
    <lineage>
        <taxon>Eukaryota</taxon>
        <taxon>Metazoa</taxon>
        <taxon>Ecdysozoa</taxon>
        <taxon>Arthropoda</taxon>
        <taxon>Hexapoda</taxon>
        <taxon>Insecta</taxon>
        <taxon>Pterygota</taxon>
        <taxon>Neoptera</taxon>
        <taxon>Endopterygota</taxon>
        <taxon>Hymenoptera</taxon>
        <taxon>Apocrita</taxon>
        <taxon>Aculeata</taxon>
        <taxon>Apoidea</taxon>
        <taxon>Anthophila</taxon>
        <taxon>Apidae</taxon>
        <taxon>Habropoda</taxon>
    </lineage>
</organism>
<accession>A0A0L7QRE1</accession>
<dbReference type="Proteomes" id="UP000053825">
    <property type="component" value="Unassembled WGS sequence"/>
</dbReference>
<dbReference type="PANTHER" id="PTHR22954">
    <property type="entry name" value="RETROVIRAL PROTEASE-RELATED"/>
    <property type="match status" value="1"/>
</dbReference>
<dbReference type="InterPro" id="IPR005312">
    <property type="entry name" value="DUF1759"/>
</dbReference>
<evidence type="ECO:0000313" key="2">
    <source>
        <dbReference type="Proteomes" id="UP000053825"/>
    </source>
</evidence>
<dbReference type="AlphaFoldDB" id="A0A0L7QRE1"/>